<dbReference type="GO" id="GO:0005506">
    <property type="term" value="F:iron ion binding"/>
    <property type="evidence" value="ECO:0007669"/>
    <property type="project" value="InterPro"/>
</dbReference>
<dbReference type="GO" id="GO:0020037">
    <property type="term" value="F:heme binding"/>
    <property type="evidence" value="ECO:0007669"/>
    <property type="project" value="InterPro"/>
</dbReference>
<dbReference type="InterPro" id="IPR050121">
    <property type="entry name" value="Cytochrome_P450_monoxygenase"/>
</dbReference>
<dbReference type="SUPFAM" id="SSF48264">
    <property type="entry name" value="Cytochrome P450"/>
    <property type="match status" value="1"/>
</dbReference>
<dbReference type="STRING" id="1151754.M9LR92"/>
<dbReference type="PRINTS" id="PR00385">
    <property type="entry name" value="P450"/>
</dbReference>
<dbReference type="InterPro" id="IPR036396">
    <property type="entry name" value="Cyt_P450_sf"/>
</dbReference>
<keyword evidence="7" id="KW-0812">Transmembrane</keyword>
<dbReference type="Gene3D" id="1.10.630.10">
    <property type="entry name" value="Cytochrome P450"/>
    <property type="match status" value="1"/>
</dbReference>
<organism evidence="8 9">
    <name type="scientific">Pseudozyma antarctica (strain T-34)</name>
    <name type="common">Yeast</name>
    <name type="synonym">Candida antarctica</name>
    <dbReference type="NCBI Taxonomy" id="1151754"/>
    <lineage>
        <taxon>Eukaryota</taxon>
        <taxon>Fungi</taxon>
        <taxon>Dikarya</taxon>
        <taxon>Basidiomycota</taxon>
        <taxon>Ustilaginomycotina</taxon>
        <taxon>Ustilaginomycetes</taxon>
        <taxon>Ustilaginales</taxon>
        <taxon>Ustilaginaceae</taxon>
        <taxon>Moesziomyces</taxon>
    </lineage>
</organism>
<keyword evidence="7" id="KW-1133">Transmembrane helix</keyword>
<dbReference type="InterPro" id="IPR002401">
    <property type="entry name" value="Cyt_P450_E_grp-I"/>
</dbReference>
<evidence type="ECO:0000313" key="9">
    <source>
        <dbReference type="Proteomes" id="UP000011976"/>
    </source>
</evidence>
<dbReference type="GO" id="GO:0004497">
    <property type="term" value="F:monooxygenase activity"/>
    <property type="evidence" value="ECO:0007669"/>
    <property type="project" value="InterPro"/>
</dbReference>
<dbReference type="PANTHER" id="PTHR24305">
    <property type="entry name" value="CYTOCHROME P450"/>
    <property type="match status" value="1"/>
</dbReference>
<dbReference type="OrthoDB" id="3934656at2759"/>
<dbReference type="PROSITE" id="PS00086">
    <property type="entry name" value="CYTOCHROME_P450"/>
    <property type="match status" value="1"/>
</dbReference>
<sequence length="803" mass="89271">MASQAHDRTAAPASLLARLYAGVAVTLALQLYRLLILVGRLHARWLATQSFSSGGSAKQREKVETYPQEALFGYDCPSASFGIVISFRGWCVVLGPPFDAVTPGRLDAHRHGACKTVEQVRSLQERPGILEDLDESGPRPAFGPGKKSHVTRALASWNRHASWVAPNLQRFGSKRKDRCDGQRCLALVFPAFFFEMSAWTAYVGTRVAEVRAHSDESVRLGVALVLALATAMLMFARTRQQRTAVFGDPKVENAALDGLPAWPGARHTLLNSTCPDTEHFELLRLHDALASPIVRTGPNQVHIADPASHKLVFAQATRFEKAPLYDLFNAEPGKANLFSSRDAKHHASRRRIVSHAFAPSSLTEFRGFIANRIAALVHRFGRAAEGGAYEDVFAAYQQFTGDIISKFAFGRDDHMVENGTFPPSLTVFRAVTLKRYSLNCVLFADRSFFPVYSWLAARLNELLLGIRSRTGSLPQSLFLYQWLRRVPLGLHLVRLLPAGRLRTDLEGIRDLNALMTGYIDEFLATRRDDPREILHKLIHARDPVTGEGMDKQTLVGESRGLVVAGVETTAAALTYLTFQLATHAHWYERLRDELAEVIPDQEAFVRDVENAVPEERAVVKLAFFNALLKETFRFYPAGVRPFPRTVPPEGLHLEYGVFLPGGTEITCSSWVQGRWDRALWGDDSEVFRPERWIEAQQQPSDDYLKDAPGREALRSARYADMASSITTFSNGPRGCIGRNLATLVLHLTCASVFRCLQPGVNPDSQATDPPVKTSEHDMEYIGPFVGNPRAHKLELKWATATAP</sequence>
<dbReference type="InterPro" id="IPR001128">
    <property type="entry name" value="Cyt_P450"/>
</dbReference>
<dbReference type="PANTHER" id="PTHR24305:SF166">
    <property type="entry name" value="CYTOCHROME P450 12A4, MITOCHONDRIAL-RELATED"/>
    <property type="match status" value="1"/>
</dbReference>
<dbReference type="AlphaFoldDB" id="M9LR92"/>
<keyword evidence="7" id="KW-0472">Membrane</keyword>
<dbReference type="EMBL" id="DF196781">
    <property type="protein sequence ID" value="GAC75466.1"/>
    <property type="molecule type" value="Genomic_DNA"/>
</dbReference>
<evidence type="ECO:0000256" key="5">
    <source>
        <dbReference type="ARBA" id="ARBA00023004"/>
    </source>
</evidence>
<proteinExistence type="inferred from homology"/>
<feature type="transmembrane region" description="Helical" evidence="7">
    <location>
        <begin position="184"/>
        <end position="205"/>
    </location>
</feature>
<comment type="cofactor">
    <cofactor evidence="1 6">
        <name>heme</name>
        <dbReference type="ChEBI" id="CHEBI:30413"/>
    </cofactor>
</comment>
<dbReference type="Proteomes" id="UP000011976">
    <property type="component" value="Unassembled WGS sequence"/>
</dbReference>
<dbReference type="Pfam" id="PF00067">
    <property type="entry name" value="p450"/>
    <property type="match status" value="1"/>
</dbReference>
<feature type="transmembrane region" description="Helical" evidence="7">
    <location>
        <begin position="217"/>
        <end position="236"/>
    </location>
</feature>
<feature type="binding site" description="axial binding residue" evidence="6">
    <location>
        <position position="735"/>
    </location>
    <ligand>
        <name>heme</name>
        <dbReference type="ChEBI" id="CHEBI:30413"/>
    </ligand>
    <ligandPart>
        <name>Fe</name>
        <dbReference type="ChEBI" id="CHEBI:18248"/>
    </ligandPart>
</feature>
<evidence type="ECO:0000256" key="3">
    <source>
        <dbReference type="ARBA" id="ARBA00022723"/>
    </source>
</evidence>
<feature type="transmembrane region" description="Helical" evidence="7">
    <location>
        <begin position="15"/>
        <end position="35"/>
    </location>
</feature>
<accession>M9LR92</accession>
<keyword evidence="4" id="KW-0560">Oxidoreductase</keyword>
<reference evidence="9" key="1">
    <citation type="journal article" date="2013" name="Genome Announc.">
        <title>Genome sequence of the basidiomycetous yeast Pseudozyma antarctica T-34, a producer of the glycolipid biosurfactants mannosylerythritol lipids.</title>
        <authorList>
            <person name="Morita T."/>
            <person name="Koike H."/>
            <person name="Koyama Y."/>
            <person name="Hagiwara H."/>
            <person name="Ito E."/>
            <person name="Fukuoka T."/>
            <person name="Imura T."/>
            <person name="Machida M."/>
            <person name="Kitamoto D."/>
        </authorList>
    </citation>
    <scope>NUCLEOTIDE SEQUENCE [LARGE SCALE GENOMIC DNA]</scope>
    <source>
        <strain evidence="9">T-34</strain>
    </source>
</reference>
<evidence type="ECO:0008006" key="10">
    <source>
        <dbReference type="Google" id="ProtNLM"/>
    </source>
</evidence>
<evidence type="ECO:0000256" key="7">
    <source>
        <dbReference type="SAM" id="Phobius"/>
    </source>
</evidence>
<dbReference type="InterPro" id="IPR017972">
    <property type="entry name" value="Cyt_P450_CS"/>
</dbReference>
<evidence type="ECO:0000313" key="8">
    <source>
        <dbReference type="EMBL" id="GAC75466.1"/>
    </source>
</evidence>
<gene>
    <name evidence="8" type="ORF">PANT_15d00087</name>
</gene>
<dbReference type="PRINTS" id="PR00463">
    <property type="entry name" value="EP450I"/>
</dbReference>
<evidence type="ECO:0000256" key="6">
    <source>
        <dbReference type="PIRSR" id="PIRSR602401-1"/>
    </source>
</evidence>
<protein>
    <recommendedName>
        <fullName evidence="10">Cytochrome P450</fullName>
    </recommendedName>
</protein>
<dbReference type="GO" id="GO:0016705">
    <property type="term" value="F:oxidoreductase activity, acting on paired donors, with incorporation or reduction of molecular oxygen"/>
    <property type="evidence" value="ECO:0007669"/>
    <property type="project" value="InterPro"/>
</dbReference>
<keyword evidence="3 6" id="KW-0479">Metal-binding</keyword>
<comment type="similarity">
    <text evidence="2">Belongs to the cytochrome P450 family.</text>
</comment>
<name>M9LR92_PSEA3</name>
<evidence type="ECO:0000256" key="2">
    <source>
        <dbReference type="ARBA" id="ARBA00010617"/>
    </source>
</evidence>
<keyword evidence="5 6" id="KW-0408">Iron</keyword>
<evidence type="ECO:0000256" key="4">
    <source>
        <dbReference type="ARBA" id="ARBA00023002"/>
    </source>
</evidence>
<evidence type="ECO:0000256" key="1">
    <source>
        <dbReference type="ARBA" id="ARBA00001971"/>
    </source>
</evidence>
<keyword evidence="6" id="KW-0349">Heme</keyword>